<dbReference type="Proteomes" id="UP001291623">
    <property type="component" value="Unassembled WGS sequence"/>
</dbReference>
<dbReference type="GO" id="GO:0035091">
    <property type="term" value="F:phosphatidylinositol binding"/>
    <property type="evidence" value="ECO:0007669"/>
    <property type="project" value="InterPro"/>
</dbReference>
<feature type="compositionally biased region" description="Low complexity" evidence="1">
    <location>
        <begin position="11"/>
        <end position="27"/>
    </location>
</feature>
<accession>A0AAE1RA38</accession>
<name>A0AAE1RA38_9SOLA</name>
<dbReference type="InterPro" id="IPR036871">
    <property type="entry name" value="PX_dom_sf"/>
</dbReference>
<dbReference type="PANTHER" id="PTHR10555">
    <property type="entry name" value="SORTING NEXIN"/>
    <property type="match status" value="1"/>
</dbReference>
<evidence type="ECO:0000259" key="2">
    <source>
        <dbReference type="PROSITE" id="PS50195"/>
    </source>
</evidence>
<feature type="domain" description="PX" evidence="2">
    <location>
        <begin position="32"/>
        <end position="87"/>
    </location>
</feature>
<feature type="region of interest" description="Disordered" evidence="1">
    <location>
        <begin position="8"/>
        <end position="27"/>
    </location>
</feature>
<dbReference type="AlphaFoldDB" id="A0AAE1RA38"/>
<sequence length="87" mass="9716">MFDFECCKNGAQQQRSGSGSLQSLRSPSSQAPFLSVSVTDPAKMGNGVQAYISYKVITKTNLPEYQGHEKIVIRRYSDFVRLHGLLF</sequence>
<dbReference type="PANTHER" id="PTHR10555:SF170">
    <property type="entry name" value="FI18122P1"/>
    <property type="match status" value="1"/>
</dbReference>
<comment type="caution">
    <text evidence="3">The sequence shown here is derived from an EMBL/GenBank/DDBJ whole genome shotgun (WGS) entry which is preliminary data.</text>
</comment>
<proteinExistence type="predicted"/>
<dbReference type="GO" id="GO:0016020">
    <property type="term" value="C:membrane"/>
    <property type="evidence" value="ECO:0007669"/>
    <property type="project" value="UniProtKB-ARBA"/>
</dbReference>
<dbReference type="SUPFAM" id="SSF64268">
    <property type="entry name" value="PX domain"/>
    <property type="match status" value="1"/>
</dbReference>
<evidence type="ECO:0000313" key="3">
    <source>
        <dbReference type="EMBL" id="KAK4348335.1"/>
    </source>
</evidence>
<keyword evidence="4" id="KW-1185">Reference proteome</keyword>
<gene>
    <name evidence="3" type="ORF">RND71_031090</name>
</gene>
<protein>
    <recommendedName>
        <fullName evidence="2">PX domain-containing protein</fullName>
    </recommendedName>
</protein>
<dbReference type="PROSITE" id="PS50195">
    <property type="entry name" value="PX"/>
    <property type="match status" value="1"/>
</dbReference>
<dbReference type="EMBL" id="JAVYJV010000017">
    <property type="protein sequence ID" value="KAK4348335.1"/>
    <property type="molecule type" value="Genomic_DNA"/>
</dbReference>
<evidence type="ECO:0000256" key="1">
    <source>
        <dbReference type="SAM" id="MobiDB-lite"/>
    </source>
</evidence>
<dbReference type="GO" id="GO:0005768">
    <property type="term" value="C:endosome"/>
    <property type="evidence" value="ECO:0007669"/>
    <property type="project" value="UniProtKB-ARBA"/>
</dbReference>
<evidence type="ECO:0000313" key="4">
    <source>
        <dbReference type="Proteomes" id="UP001291623"/>
    </source>
</evidence>
<dbReference type="Gene3D" id="3.30.1520.10">
    <property type="entry name" value="Phox-like domain"/>
    <property type="match status" value="1"/>
</dbReference>
<organism evidence="3 4">
    <name type="scientific">Anisodus tanguticus</name>
    <dbReference type="NCBI Taxonomy" id="243964"/>
    <lineage>
        <taxon>Eukaryota</taxon>
        <taxon>Viridiplantae</taxon>
        <taxon>Streptophyta</taxon>
        <taxon>Embryophyta</taxon>
        <taxon>Tracheophyta</taxon>
        <taxon>Spermatophyta</taxon>
        <taxon>Magnoliopsida</taxon>
        <taxon>eudicotyledons</taxon>
        <taxon>Gunneridae</taxon>
        <taxon>Pentapetalae</taxon>
        <taxon>asterids</taxon>
        <taxon>lamiids</taxon>
        <taxon>Solanales</taxon>
        <taxon>Solanaceae</taxon>
        <taxon>Solanoideae</taxon>
        <taxon>Hyoscyameae</taxon>
        <taxon>Anisodus</taxon>
    </lineage>
</organism>
<dbReference type="InterPro" id="IPR001683">
    <property type="entry name" value="PX_dom"/>
</dbReference>
<reference evidence="3" key="1">
    <citation type="submission" date="2023-12" db="EMBL/GenBank/DDBJ databases">
        <title>Genome assembly of Anisodus tanguticus.</title>
        <authorList>
            <person name="Wang Y.-J."/>
        </authorList>
    </citation>
    <scope>NUCLEOTIDE SEQUENCE</scope>
    <source>
        <strain evidence="3">KB-2021</strain>
        <tissue evidence="3">Leaf</tissue>
    </source>
</reference>